<reference evidence="1" key="1">
    <citation type="submission" date="2019-10" db="EMBL/GenBank/DDBJ databases">
        <authorList>
            <consortium name="DOE Joint Genome Institute"/>
            <person name="Kuo A."/>
            <person name="Miyauchi S."/>
            <person name="Kiss E."/>
            <person name="Drula E."/>
            <person name="Kohler A."/>
            <person name="Sanchez-Garcia M."/>
            <person name="Andreopoulos B."/>
            <person name="Barry K.W."/>
            <person name="Bonito G."/>
            <person name="Buee M."/>
            <person name="Carver A."/>
            <person name="Chen C."/>
            <person name="Cichocki N."/>
            <person name="Clum A."/>
            <person name="Culley D."/>
            <person name="Crous P.W."/>
            <person name="Fauchery L."/>
            <person name="Girlanda M."/>
            <person name="Hayes R."/>
            <person name="Keri Z."/>
            <person name="Labutti K."/>
            <person name="Lipzen A."/>
            <person name="Lombard V."/>
            <person name="Magnuson J."/>
            <person name="Maillard F."/>
            <person name="Morin E."/>
            <person name="Murat C."/>
            <person name="Nolan M."/>
            <person name="Ohm R."/>
            <person name="Pangilinan J."/>
            <person name="Pereira M."/>
            <person name="Perotto S."/>
            <person name="Peter M."/>
            <person name="Riley R."/>
            <person name="Sitrit Y."/>
            <person name="Stielow B."/>
            <person name="Szollosi G."/>
            <person name="Zifcakova L."/>
            <person name="Stursova M."/>
            <person name="Spatafora J.W."/>
            <person name="Tedersoo L."/>
            <person name="Vaario L.-M."/>
            <person name="Yamada A."/>
            <person name="Yan M."/>
            <person name="Wang P."/>
            <person name="Xu J."/>
            <person name="Bruns T."/>
            <person name="Baldrian P."/>
            <person name="Vilgalys R."/>
            <person name="Henrissat B."/>
            <person name="Grigoriev I.V."/>
            <person name="Hibbett D."/>
            <person name="Nagy L.G."/>
            <person name="Martin F.M."/>
        </authorList>
    </citation>
    <scope>NUCLEOTIDE SEQUENCE</scope>
    <source>
        <strain evidence="1">P2</strain>
    </source>
</reference>
<accession>A0ACB6ZKT8</accession>
<gene>
    <name evidence="1" type="ORF">BDM02DRAFT_3112595</name>
</gene>
<dbReference type="EMBL" id="MU117988">
    <property type="protein sequence ID" value="KAF9650159.1"/>
    <property type="molecule type" value="Genomic_DNA"/>
</dbReference>
<keyword evidence="2" id="KW-1185">Reference proteome</keyword>
<comment type="caution">
    <text evidence="1">The sequence shown here is derived from an EMBL/GenBank/DDBJ whole genome shotgun (WGS) entry which is preliminary data.</text>
</comment>
<reference evidence="1" key="2">
    <citation type="journal article" date="2020" name="Nat. Commun.">
        <title>Large-scale genome sequencing of mycorrhizal fungi provides insights into the early evolution of symbiotic traits.</title>
        <authorList>
            <person name="Miyauchi S."/>
            <person name="Kiss E."/>
            <person name="Kuo A."/>
            <person name="Drula E."/>
            <person name="Kohler A."/>
            <person name="Sanchez-Garcia M."/>
            <person name="Morin E."/>
            <person name="Andreopoulos B."/>
            <person name="Barry K.W."/>
            <person name="Bonito G."/>
            <person name="Buee M."/>
            <person name="Carver A."/>
            <person name="Chen C."/>
            <person name="Cichocki N."/>
            <person name="Clum A."/>
            <person name="Culley D."/>
            <person name="Crous P.W."/>
            <person name="Fauchery L."/>
            <person name="Girlanda M."/>
            <person name="Hayes R.D."/>
            <person name="Keri Z."/>
            <person name="LaButti K."/>
            <person name="Lipzen A."/>
            <person name="Lombard V."/>
            <person name="Magnuson J."/>
            <person name="Maillard F."/>
            <person name="Murat C."/>
            <person name="Nolan M."/>
            <person name="Ohm R.A."/>
            <person name="Pangilinan J."/>
            <person name="Pereira M.F."/>
            <person name="Perotto S."/>
            <person name="Peter M."/>
            <person name="Pfister S."/>
            <person name="Riley R."/>
            <person name="Sitrit Y."/>
            <person name="Stielow J.B."/>
            <person name="Szollosi G."/>
            <person name="Zifcakova L."/>
            <person name="Stursova M."/>
            <person name="Spatafora J.W."/>
            <person name="Tedersoo L."/>
            <person name="Vaario L.M."/>
            <person name="Yamada A."/>
            <person name="Yan M."/>
            <person name="Wang P."/>
            <person name="Xu J."/>
            <person name="Bruns T."/>
            <person name="Baldrian P."/>
            <person name="Vilgalys R."/>
            <person name="Dunand C."/>
            <person name="Henrissat B."/>
            <person name="Grigoriev I.V."/>
            <person name="Hibbett D."/>
            <person name="Nagy L.G."/>
            <person name="Martin F.M."/>
        </authorList>
    </citation>
    <scope>NUCLEOTIDE SEQUENCE</scope>
    <source>
        <strain evidence="1">P2</strain>
    </source>
</reference>
<proteinExistence type="predicted"/>
<evidence type="ECO:0000313" key="2">
    <source>
        <dbReference type="Proteomes" id="UP000886501"/>
    </source>
</evidence>
<sequence length="705" mass="79653">MPPHVDLVILFSVGISSKNKVQVKENIQAAEEQYTRLLDLLRTSGLHAVGKRGEKLGDLMILVECPQQKLDVLARAERDSNFIHGLPVHNLNSIVAGNLTLSNADRVRFVYDYITWTTEDGGLAVVPGTEQWSCVTSIMAIHDQEFNDKWLKAWSTHGVGSVDLDKIKDHFGEEVGLYFHFLATYTKALTIISIIGGGFWLFGASYSPYYSIALILWGTTFVEYWKVFERKMAVRWGTYGAFRVEKLRHDYVKNGRSTLQKDLHRAIHVAASIPVILGFVAVLGGILTTLFAIEAFVTRLYTGPFHQHVGLLNTVLFMATVPNFLGIYRKCAIQLTNLENHKHQSTHNHSLTIKRFVLSAIVAYLGMTLSAFVYVPFGQQIMTYVHAQLDTRPGINETAEAAKEAASMGIWERDIGNVATSIDSARLQNEIHAYTVTSQIVAKFFDICLPYLMRFLGRVQGGVLGGNGKAKGKRVDFEDEGPSGAESGVASGEERKEERELLVKIRKEVALGEEYDIFEDYLEMMTQFGYIVIWSTIWPLVPALSLVNNYVEIRSDAFKVAKHLRRPIPVRTDSIGPWLECLRNLTWIAALLNPALVYMFNPHYAAKVPKTQSILEWAALVALLASHESLFMRWVVRFVIKRVFWRGSEEQIEDRKIKRQVKDICLKTLKGDQVQATEFAEVKDTDDFWKQDEGLDEIQRVSKDA</sequence>
<name>A0ACB6ZKT8_THEGA</name>
<protein>
    <submittedName>
        <fullName evidence="1">DUF590-domain-containing protein</fullName>
    </submittedName>
</protein>
<organism evidence="1 2">
    <name type="scientific">Thelephora ganbajun</name>
    <name type="common">Ganba fungus</name>
    <dbReference type="NCBI Taxonomy" id="370292"/>
    <lineage>
        <taxon>Eukaryota</taxon>
        <taxon>Fungi</taxon>
        <taxon>Dikarya</taxon>
        <taxon>Basidiomycota</taxon>
        <taxon>Agaricomycotina</taxon>
        <taxon>Agaricomycetes</taxon>
        <taxon>Thelephorales</taxon>
        <taxon>Thelephoraceae</taxon>
        <taxon>Thelephora</taxon>
    </lineage>
</organism>
<evidence type="ECO:0000313" key="1">
    <source>
        <dbReference type="EMBL" id="KAF9650159.1"/>
    </source>
</evidence>
<dbReference type="Proteomes" id="UP000886501">
    <property type="component" value="Unassembled WGS sequence"/>
</dbReference>